<dbReference type="EMBL" id="JAEAOA010000779">
    <property type="protein sequence ID" value="KAK3576862.1"/>
    <property type="molecule type" value="Genomic_DNA"/>
</dbReference>
<evidence type="ECO:0000313" key="3">
    <source>
        <dbReference type="Proteomes" id="UP001195483"/>
    </source>
</evidence>
<keyword evidence="3" id="KW-1185">Reference proteome</keyword>
<evidence type="ECO:0000313" key="2">
    <source>
        <dbReference type="EMBL" id="KAK3576862.1"/>
    </source>
</evidence>
<protein>
    <submittedName>
        <fullName evidence="2">Uncharacterized protein</fullName>
    </submittedName>
</protein>
<feature type="compositionally biased region" description="Basic and acidic residues" evidence="1">
    <location>
        <begin position="7"/>
        <end position="23"/>
    </location>
</feature>
<accession>A0AAE0RNU1</accession>
<gene>
    <name evidence="2" type="ORF">CHS0354_012917</name>
</gene>
<organism evidence="2 3">
    <name type="scientific">Potamilus streckersoni</name>
    <dbReference type="NCBI Taxonomy" id="2493646"/>
    <lineage>
        <taxon>Eukaryota</taxon>
        <taxon>Metazoa</taxon>
        <taxon>Spiralia</taxon>
        <taxon>Lophotrochozoa</taxon>
        <taxon>Mollusca</taxon>
        <taxon>Bivalvia</taxon>
        <taxon>Autobranchia</taxon>
        <taxon>Heteroconchia</taxon>
        <taxon>Palaeoheterodonta</taxon>
        <taxon>Unionida</taxon>
        <taxon>Unionoidea</taxon>
        <taxon>Unionidae</taxon>
        <taxon>Ambleminae</taxon>
        <taxon>Lampsilini</taxon>
        <taxon>Potamilus</taxon>
    </lineage>
</organism>
<dbReference type="Proteomes" id="UP001195483">
    <property type="component" value="Unassembled WGS sequence"/>
</dbReference>
<name>A0AAE0RNU1_9BIVA</name>
<dbReference type="AlphaFoldDB" id="A0AAE0RNU1"/>
<reference evidence="2" key="1">
    <citation type="journal article" date="2021" name="Genome Biol. Evol.">
        <title>A High-Quality Reference Genome for a Parasitic Bivalve with Doubly Uniparental Inheritance (Bivalvia: Unionida).</title>
        <authorList>
            <person name="Smith C.H."/>
        </authorList>
    </citation>
    <scope>NUCLEOTIDE SEQUENCE</scope>
    <source>
        <strain evidence="2">CHS0354</strain>
    </source>
</reference>
<feature type="region of interest" description="Disordered" evidence="1">
    <location>
        <begin position="1"/>
        <end position="34"/>
    </location>
</feature>
<proteinExistence type="predicted"/>
<evidence type="ECO:0000256" key="1">
    <source>
        <dbReference type="SAM" id="MobiDB-lite"/>
    </source>
</evidence>
<sequence length="95" mass="11124">MVAMEEENSRPEPEEMVAMEKGKKTIPNPKESEMKSKWDYSISREEDTEVYPIEMIKNSQHVFLSATGRGIYTATRGSGLIIPCRRRQIRNFDWR</sequence>
<reference evidence="2" key="2">
    <citation type="journal article" date="2021" name="Genome Biol. Evol.">
        <title>Developing a high-quality reference genome for a parasitic bivalve with doubly uniparental inheritance (Bivalvia: Unionida).</title>
        <authorList>
            <person name="Smith C.H."/>
        </authorList>
    </citation>
    <scope>NUCLEOTIDE SEQUENCE</scope>
    <source>
        <strain evidence="2">CHS0354</strain>
        <tissue evidence="2">Mantle</tissue>
    </source>
</reference>
<comment type="caution">
    <text evidence="2">The sequence shown here is derived from an EMBL/GenBank/DDBJ whole genome shotgun (WGS) entry which is preliminary data.</text>
</comment>
<reference evidence="2" key="3">
    <citation type="submission" date="2023-05" db="EMBL/GenBank/DDBJ databases">
        <authorList>
            <person name="Smith C.H."/>
        </authorList>
    </citation>
    <scope>NUCLEOTIDE SEQUENCE</scope>
    <source>
        <strain evidence="2">CHS0354</strain>
        <tissue evidence="2">Mantle</tissue>
    </source>
</reference>